<evidence type="ECO:0000313" key="3">
    <source>
        <dbReference type="Proteomes" id="UP001180551"/>
    </source>
</evidence>
<feature type="region of interest" description="Disordered" evidence="1">
    <location>
        <begin position="15"/>
        <end position="39"/>
    </location>
</feature>
<dbReference type="EMBL" id="JAVRFE010000002">
    <property type="protein sequence ID" value="MDT0454537.1"/>
    <property type="molecule type" value="Genomic_DNA"/>
</dbReference>
<gene>
    <name evidence="2" type="ORF">RM550_02140</name>
</gene>
<dbReference type="Proteomes" id="UP001180551">
    <property type="component" value="Unassembled WGS sequence"/>
</dbReference>
<sequence length="86" mass="8739">MRVVRGRLVALLLDEGGEGGDQRGERVGQADADADDAGAAGRLTLTTRRTWVTPPCAVEECHGEAWVGAATALGNGGPAAPDRNAG</sequence>
<accession>A0ABU2T0A6</accession>
<evidence type="ECO:0000313" key="2">
    <source>
        <dbReference type="EMBL" id="MDT0454537.1"/>
    </source>
</evidence>
<reference evidence="2" key="1">
    <citation type="submission" date="2024-05" db="EMBL/GenBank/DDBJ databases">
        <title>30 novel species of actinomycetes from the DSMZ collection.</title>
        <authorList>
            <person name="Nouioui I."/>
        </authorList>
    </citation>
    <scope>NUCLEOTIDE SEQUENCE</scope>
    <source>
        <strain evidence="2">DSM 41527</strain>
    </source>
</reference>
<protein>
    <submittedName>
        <fullName evidence="2">Uncharacterized protein</fullName>
    </submittedName>
</protein>
<dbReference type="RefSeq" id="WP_311621976.1">
    <property type="nucleotide sequence ID" value="NZ_JAVRFE010000002.1"/>
</dbReference>
<feature type="compositionally biased region" description="Low complexity" evidence="1">
    <location>
        <begin position="29"/>
        <end position="39"/>
    </location>
</feature>
<proteinExistence type="predicted"/>
<organism evidence="2 3">
    <name type="scientific">Streptomyces mooreae</name>
    <dbReference type="NCBI Taxonomy" id="3075523"/>
    <lineage>
        <taxon>Bacteria</taxon>
        <taxon>Bacillati</taxon>
        <taxon>Actinomycetota</taxon>
        <taxon>Actinomycetes</taxon>
        <taxon>Kitasatosporales</taxon>
        <taxon>Streptomycetaceae</taxon>
        <taxon>Streptomyces</taxon>
    </lineage>
</organism>
<comment type="caution">
    <text evidence="2">The sequence shown here is derived from an EMBL/GenBank/DDBJ whole genome shotgun (WGS) entry which is preliminary data.</text>
</comment>
<keyword evidence="3" id="KW-1185">Reference proteome</keyword>
<evidence type="ECO:0000256" key="1">
    <source>
        <dbReference type="SAM" id="MobiDB-lite"/>
    </source>
</evidence>
<name>A0ABU2T0A6_9ACTN</name>